<accession>A0A420QWN0</accession>
<dbReference type="VEuPathDB" id="FungiDB:FOIG_14918"/>
<evidence type="ECO:0000313" key="6">
    <source>
        <dbReference type="EMBL" id="RKL09186.1"/>
    </source>
</evidence>
<dbReference type="InterPro" id="IPR036322">
    <property type="entry name" value="WD40_repeat_dom_sf"/>
</dbReference>
<dbReference type="CDD" id="cd00200">
    <property type="entry name" value="WD40"/>
    <property type="match status" value="1"/>
</dbReference>
<dbReference type="SUPFAM" id="SSF52540">
    <property type="entry name" value="P-loop containing nucleoside triphosphate hydrolases"/>
    <property type="match status" value="1"/>
</dbReference>
<dbReference type="SMART" id="SM00320">
    <property type="entry name" value="WD40"/>
    <property type="match status" value="7"/>
</dbReference>
<dbReference type="InterPro" id="IPR031359">
    <property type="entry name" value="NACHT_N"/>
</dbReference>
<dbReference type="VEuPathDB" id="FungiDB:HZS61_011350"/>
<keyword evidence="2" id="KW-0853">WD repeat</keyword>
<dbReference type="VEuPathDB" id="FungiDB:FOMG_06059"/>
<dbReference type="PROSITE" id="PS50294">
    <property type="entry name" value="WD_REPEATS_REGION"/>
    <property type="match status" value="3"/>
</dbReference>
<dbReference type="InterPro" id="IPR056884">
    <property type="entry name" value="NPHP3-like_N"/>
</dbReference>
<dbReference type="InterPro" id="IPR027417">
    <property type="entry name" value="P-loop_NTPase"/>
</dbReference>
<sequence>MPFSNRGTMELFSRVKKKLRPSHVDAEPVTPTAQDSAESALPINSSAQPPESQPTTTLSPPDLPILSLSQPGSISVSQSPPPSAPLPTINQATSPSSIHESDSPPLSVPERLWTKAYDSIKEKEPNRVKAYEEIIVNIKNEWGNIPENEMEDLEHCKTDKSRQMWMVVYMGLERSKKMAHYKEIVSNNIGIIGNLKGVIDQAVKASPEAGVAWAGISVGLEIFANPTKEPGLNRQGITYVLSRMEWYWNLANIILDAKRANANASVLRSKLESQVVEFYKKLLIFQIHSACLYYRNWASVLLRDTLKLDDWAEKLKDVKEAESNLRQDFEQYNTEEMKLWLSGIANIAKSQEALLENICASIQQEARARERREQEERDTKNMECFAAFQLTDPQLDKIEIQKRKGAPLWDSYSWVLQHDAYNKLDGSSSRVLWINGEPGKGKTMLLCGIIDELKKSLRPVSYFFCQVTDEDLSNDTAVMRGLIYVLLDQQPSLISEVRPYYDKRKDKLFSGKNSNVLLSEILTKLLQDPSMQNAVLVVDALDECKSGRDRLITLIGDLSRSCSARWIISSRNWPEIARGLRDTQGLVPLELENNTELVAGAVQAYIQTRVDHLGKNWDNDTHLKREVFEYMVSRADNTFLWVALVCESLSDSRISKRLVLEELKRFPEGLNDLFNTMIDKIVASQEADRLKSILATACIAYRPLTSKEMINLVESMTGYDEHDVKDAIESCACFLAYRDGVIFFVHQSAKEFLFGRGIDKIMPSGPQNHHTVIFSRSMEVLEDKLQQDVYQLKSPGTLVDEISKPDPDPLPPIKYLCTHWVDHFIDSDSVSTQDDKVLAQALQFLMKKFTSWLEATSLLRVFSVAIKSILKLESALSNIKTTELARFVQDARRFILYHKEAIDTAPLQVYASALLFSPKCSKIRNQFHRQTSKWVVTGPEMQDNWEALVRTTYIIEIESSIVSHSLDGKFLASVCKMKAVVYDTMSGDCMFSINRDFSQATSVAFSPLASHLAVGSTDKVEIFDLGTRTVDCIAKLDVRADLVVFLPVDKQLATLENDEELCWNIWNWNTGEHLQSIVDPNEFYVEAIFLPHGRMITVSDNETAKVWNIATGRCEQALEGHSDQIVSVACSSDGKRLATGSWDCTVKVWHTSVMGDWICERTLYHENAVHAVLMSPDGRILVSADWDHCIRIWNDAGIWVKTLNGHIKGLNGLSLHENGQWLVSSTKAGYMMLWDISPAYSSSASQEPCGKSGQEPPCQSTQFFDGDTRLIERLSFSPQGEMIVAHLKMGRSKIWNVASGSCIAFCERPRRSHSLPIFDWITFARNYRLIGMPVGQNKAVIWDLDTNVRTYLFTNVPRAYRLMHLALSPDGRYAATGGRSAILNSRIEIWDLTGTELIKRPTSLVDRFDVLLFSSDSKFFTNFGTSLRDTTWEVDFEAPVEGEDEIQGVRMDVSRDLQRNLLCRASEYFPRISVEMGVPVHSCLSLENASLHSNSGSHVVTWLGILDAHKLQEGEEDRVGWGLSVDMRWVMRGNERILWIPVDLPVAIDTVHSRVAIGLPSGRITMMELA</sequence>
<feature type="repeat" description="WD" evidence="2">
    <location>
        <begin position="1162"/>
        <end position="1194"/>
    </location>
</feature>
<feature type="compositionally biased region" description="Polar residues" evidence="4">
    <location>
        <begin position="88"/>
        <end position="98"/>
    </location>
</feature>
<dbReference type="Gene3D" id="3.40.50.300">
    <property type="entry name" value="P-loop containing nucleotide triphosphate hydrolases"/>
    <property type="match status" value="1"/>
</dbReference>
<feature type="region of interest" description="Disordered" evidence="4">
    <location>
        <begin position="14"/>
        <end position="107"/>
    </location>
</feature>
<dbReference type="VEuPathDB" id="FungiDB:FOMG_06060"/>
<evidence type="ECO:0000256" key="4">
    <source>
        <dbReference type="SAM" id="MobiDB-lite"/>
    </source>
</evidence>
<dbReference type="InterPro" id="IPR015943">
    <property type="entry name" value="WD40/YVTN_repeat-like_dom_sf"/>
</dbReference>
<dbReference type="Gene3D" id="2.130.10.10">
    <property type="entry name" value="YVTN repeat-like/Quinoprotein amine dehydrogenase"/>
    <property type="match status" value="3"/>
</dbReference>
<dbReference type="VEuPathDB" id="FungiDB:FOXG_04769"/>
<feature type="compositionally biased region" description="Polar residues" evidence="4">
    <location>
        <begin position="31"/>
        <end position="50"/>
    </location>
</feature>
<keyword evidence="3" id="KW-0175">Coiled coil</keyword>
<name>A0A420QWN0_FUSOX</name>
<dbReference type="VEuPathDB" id="FungiDB:FOC1_g10005842"/>
<gene>
    <name evidence="6" type="ORF">BFJ68_g9131</name>
</gene>
<organism evidence="6 7">
    <name type="scientific">Fusarium oxysporum</name>
    <name type="common">Fusarium vascular wilt</name>
    <dbReference type="NCBI Taxonomy" id="5507"/>
    <lineage>
        <taxon>Eukaryota</taxon>
        <taxon>Fungi</taxon>
        <taxon>Dikarya</taxon>
        <taxon>Ascomycota</taxon>
        <taxon>Pezizomycotina</taxon>
        <taxon>Sordariomycetes</taxon>
        <taxon>Hypocreomycetidae</taxon>
        <taxon>Hypocreales</taxon>
        <taxon>Nectriaceae</taxon>
        <taxon>Fusarium</taxon>
        <taxon>Fusarium oxysporum species complex</taxon>
    </lineage>
</organism>
<feature type="domain" description="NACHT" evidence="5">
    <location>
        <begin position="430"/>
        <end position="571"/>
    </location>
</feature>
<dbReference type="Pfam" id="PF17100">
    <property type="entry name" value="NACHT_N"/>
    <property type="match status" value="1"/>
</dbReference>
<dbReference type="Proteomes" id="UP000285860">
    <property type="component" value="Unassembled WGS sequence"/>
</dbReference>
<dbReference type="PANTHER" id="PTHR10039:SF14">
    <property type="entry name" value="NACHT DOMAIN-CONTAINING PROTEIN"/>
    <property type="match status" value="1"/>
</dbReference>
<feature type="repeat" description="WD" evidence="2">
    <location>
        <begin position="1118"/>
        <end position="1149"/>
    </location>
</feature>
<dbReference type="SUPFAM" id="SSF50978">
    <property type="entry name" value="WD40 repeat-like"/>
    <property type="match status" value="2"/>
</dbReference>
<dbReference type="VEuPathDB" id="FungiDB:FOZG_10450"/>
<feature type="repeat" description="WD" evidence="2">
    <location>
        <begin position="1203"/>
        <end position="1244"/>
    </location>
</feature>
<dbReference type="Pfam" id="PF24883">
    <property type="entry name" value="NPHP3_N"/>
    <property type="match status" value="1"/>
</dbReference>
<dbReference type="Pfam" id="PF00400">
    <property type="entry name" value="WD40"/>
    <property type="match status" value="3"/>
</dbReference>
<evidence type="ECO:0000256" key="3">
    <source>
        <dbReference type="SAM" id="Coils"/>
    </source>
</evidence>
<protein>
    <submittedName>
        <fullName evidence="6">Vegetative incompatibility protein HET-E-1</fullName>
    </submittedName>
</protein>
<dbReference type="InterPro" id="IPR001680">
    <property type="entry name" value="WD40_rpt"/>
</dbReference>
<reference evidence="6 7" key="1">
    <citation type="journal article" date="2018" name="Sci. Rep.">
        <title>Characterisation of pathogen-specific regions and novel effector candidates in Fusarium oxysporum f. sp. cepae.</title>
        <authorList>
            <person name="Armitage A.D."/>
            <person name="Taylor A."/>
            <person name="Sobczyk M.K."/>
            <person name="Baxter L."/>
            <person name="Greenfield B.P."/>
            <person name="Bates H.J."/>
            <person name="Wilson F."/>
            <person name="Jackson A.C."/>
            <person name="Ott S."/>
            <person name="Harrison R.J."/>
            <person name="Clarkson J.P."/>
        </authorList>
    </citation>
    <scope>NUCLEOTIDE SEQUENCE [LARGE SCALE GENOMIC DNA]</scope>
    <source>
        <strain evidence="6 7">Fo_A28</strain>
    </source>
</reference>
<comment type="caution">
    <text evidence="6">The sequence shown here is derived from an EMBL/GenBank/DDBJ whole genome shotgun (WGS) entry which is preliminary data.</text>
</comment>
<dbReference type="EMBL" id="MRCY01000044">
    <property type="protein sequence ID" value="RKL09186.1"/>
    <property type="molecule type" value="Genomic_DNA"/>
</dbReference>
<dbReference type="PROSITE" id="PS50837">
    <property type="entry name" value="NACHT"/>
    <property type="match status" value="1"/>
</dbReference>
<evidence type="ECO:0000313" key="7">
    <source>
        <dbReference type="Proteomes" id="UP000285860"/>
    </source>
</evidence>
<dbReference type="VEuPathDB" id="FungiDB:FOC4_g10001262"/>
<evidence type="ECO:0000256" key="1">
    <source>
        <dbReference type="ARBA" id="ARBA00022737"/>
    </source>
</evidence>
<feature type="coiled-coil region" evidence="3">
    <location>
        <begin position="308"/>
        <end position="335"/>
    </location>
</feature>
<keyword evidence="1" id="KW-0677">Repeat</keyword>
<evidence type="ECO:0000259" key="5">
    <source>
        <dbReference type="PROSITE" id="PS50837"/>
    </source>
</evidence>
<evidence type="ECO:0000256" key="2">
    <source>
        <dbReference type="PROSITE-ProRule" id="PRU00221"/>
    </source>
</evidence>
<feature type="compositionally biased region" description="Low complexity" evidence="4">
    <location>
        <begin position="53"/>
        <end position="71"/>
    </location>
</feature>
<proteinExistence type="predicted"/>
<dbReference type="PANTHER" id="PTHR10039">
    <property type="entry name" value="AMELOGENIN"/>
    <property type="match status" value="1"/>
</dbReference>
<dbReference type="PROSITE" id="PS50082">
    <property type="entry name" value="WD_REPEATS_2"/>
    <property type="match status" value="3"/>
</dbReference>
<dbReference type="InterPro" id="IPR007111">
    <property type="entry name" value="NACHT_NTPase"/>
</dbReference>